<gene>
    <name evidence="1" type="ORF">RR46_07992</name>
</gene>
<sequence length="179" mass="19022">MAFLKGSPILTNINVMGATNYGNAMRRLGFMAQAGVKEITYRPCAVARACTAAGLTPRSAGCGCACSTPPSTGLDRPRMSPPTTTLVSHQNSAAHKHTVASVTSRHLYKQLITLKMYKRDGVGAGGENSRAFAGLRAMPPGRDVGTAACIFGICYKKVAEIFKMAEQFYTVVVSLCLIE</sequence>
<evidence type="ECO:0000313" key="2">
    <source>
        <dbReference type="Proteomes" id="UP000053268"/>
    </source>
</evidence>
<organism evidence="1 2">
    <name type="scientific">Papilio xuthus</name>
    <name type="common">Asian swallowtail butterfly</name>
    <dbReference type="NCBI Taxonomy" id="66420"/>
    <lineage>
        <taxon>Eukaryota</taxon>
        <taxon>Metazoa</taxon>
        <taxon>Ecdysozoa</taxon>
        <taxon>Arthropoda</taxon>
        <taxon>Hexapoda</taxon>
        <taxon>Insecta</taxon>
        <taxon>Pterygota</taxon>
        <taxon>Neoptera</taxon>
        <taxon>Endopterygota</taxon>
        <taxon>Lepidoptera</taxon>
        <taxon>Glossata</taxon>
        <taxon>Ditrysia</taxon>
        <taxon>Papilionoidea</taxon>
        <taxon>Papilionidae</taxon>
        <taxon>Papilioninae</taxon>
        <taxon>Papilio</taxon>
    </lineage>
</organism>
<accession>A0A194QFB2</accession>
<proteinExistence type="predicted"/>
<dbReference type="EMBL" id="KQ459053">
    <property type="protein sequence ID" value="KPJ04233.1"/>
    <property type="molecule type" value="Genomic_DNA"/>
</dbReference>
<reference evidence="1 2" key="1">
    <citation type="journal article" date="2015" name="Nat. Commun.">
        <title>Outbred genome sequencing and CRISPR/Cas9 gene editing in butterflies.</title>
        <authorList>
            <person name="Li X."/>
            <person name="Fan D."/>
            <person name="Zhang W."/>
            <person name="Liu G."/>
            <person name="Zhang L."/>
            <person name="Zhao L."/>
            <person name="Fang X."/>
            <person name="Chen L."/>
            <person name="Dong Y."/>
            <person name="Chen Y."/>
            <person name="Ding Y."/>
            <person name="Zhao R."/>
            <person name="Feng M."/>
            <person name="Zhu Y."/>
            <person name="Feng Y."/>
            <person name="Jiang X."/>
            <person name="Zhu D."/>
            <person name="Xiang H."/>
            <person name="Feng X."/>
            <person name="Li S."/>
            <person name="Wang J."/>
            <person name="Zhang G."/>
            <person name="Kronforst M.R."/>
            <person name="Wang W."/>
        </authorList>
    </citation>
    <scope>NUCLEOTIDE SEQUENCE [LARGE SCALE GENOMIC DNA]</scope>
    <source>
        <strain evidence="1">Ya'a_city_454_Px</strain>
        <tissue evidence="1">Whole body</tissue>
    </source>
</reference>
<evidence type="ECO:0000313" key="1">
    <source>
        <dbReference type="EMBL" id="KPJ04233.1"/>
    </source>
</evidence>
<dbReference type="Proteomes" id="UP000053268">
    <property type="component" value="Unassembled WGS sequence"/>
</dbReference>
<keyword evidence="2" id="KW-1185">Reference proteome</keyword>
<name>A0A194QFB2_PAPXU</name>
<protein>
    <submittedName>
        <fullName evidence="1">Uncharacterized protein</fullName>
    </submittedName>
</protein>
<dbReference type="AlphaFoldDB" id="A0A194QFB2"/>